<comment type="caution">
    <text evidence="1">The sequence shown here is derived from an EMBL/GenBank/DDBJ whole genome shotgun (WGS) entry which is preliminary data.</text>
</comment>
<dbReference type="Proteomes" id="UP001200145">
    <property type="component" value="Unassembled WGS sequence"/>
</dbReference>
<evidence type="ECO:0000313" key="2">
    <source>
        <dbReference type="Proteomes" id="UP001200145"/>
    </source>
</evidence>
<accession>A0ABS9BP18</accession>
<organism evidence="1 2">
    <name type="scientific">Flavihumibacter fluminis</name>
    <dbReference type="NCBI Taxonomy" id="2909236"/>
    <lineage>
        <taxon>Bacteria</taxon>
        <taxon>Pseudomonadati</taxon>
        <taxon>Bacteroidota</taxon>
        <taxon>Chitinophagia</taxon>
        <taxon>Chitinophagales</taxon>
        <taxon>Chitinophagaceae</taxon>
        <taxon>Flavihumibacter</taxon>
    </lineage>
</organism>
<protein>
    <submittedName>
        <fullName evidence="1">Uncharacterized protein</fullName>
    </submittedName>
</protein>
<sequence length="83" mass="9021">MKTAGILLAGCLVTSGTGKAQQLTSLPLWHGTVEELKLPVRQVCFDALYGRDAAQLADLIKSILIRLQVAIPALQSRSRDSFR</sequence>
<proteinExistence type="predicted"/>
<gene>
    <name evidence="1" type="ORF">L0U88_17045</name>
</gene>
<dbReference type="EMBL" id="JAKEVY010000004">
    <property type="protein sequence ID" value="MCF1716351.1"/>
    <property type="molecule type" value="Genomic_DNA"/>
</dbReference>
<evidence type="ECO:0000313" key="1">
    <source>
        <dbReference type="EMBL" id="MCF1716351.1"/>
    </source>
</evidence>
<name>A0ABS9BP18_9BACT</name>
<dbReference type="RefSeq" id="WP_234867469.1">
    <property type="nucleotide sequence ID" value="NZ_JAKEVY010000004.1"/>
</dbReference>
<reference evidence="1 2" key="1">
    <citation type="submission" date="2022-01" db="EMBL/GenBank/DDBJ databases">
        <title>Flavihumibacter sp. nov., isolated from sediment of a river.</title>
        <authorList>
            <person name="Liu H."/>
        </authorList>
    </citation>
    <scope>NUCLEOTIDE SEQUENCE [LARGE SCALE GENOMIC DNA]</scope>
    <source>
        <strain evidence="1 2">RY-1</strain>
    </source>
</reference>
<keyword evidence="2" id="KW-1185">Reference proteome</keyword>